<dbReference type="InterPro" id="IPR021133">
    <property type="entry name" value="HEAT_type_2"/>
</dbReference>
<dbReference type="Gene3D" id="1.25.10.10">
    <property type="entry name" value="Leucine-rich Repeat Variant"/>
    <property type="match status" value="5"/>
</dbReference>
<dbReference type="Pfam" id="PF24987">
    <property type="entry name" value="HEAT_EF3_N"/>
    <property type="match status" value="2"/>
</dbReference>
<dbReference type="KEGG" id="ccp:CHC_T00001180001"/>
<dbReference type="SMART" id="SM01349">
    <property type="entry name" value="TOG"/>
    <property type="match status" value="1"/>
</dbReference>
<evidence type="ECO:0000313" key="4">
    <source>
        <dbReference type="EMBL" id="CDF38689.1"/>
    </source>
</evidence>
<evidence type="ECO:0000313" key="5">
    <source>
        <dbReference type="Proteomes" id="UP000012073"/>
    </source>
</evidence>
<dbReference type="InterPro" id="IPR011989">
    <property type="entry name" value="ARM-like"/>
</dbReference>
<dbReference type="RefSeq" id="XP_005718594.1">
    <property type="nucleotide sequence ID" value="XM_005718537.1"/>
</dbReference>
<sequence>MDCSSPHSRGDSLKGQARCPDDSFFPERLSVYFLHLKNENLLSHLDSEIDVASLRQLLQKNVPTPKTALSFAMCGAFFCKEKASAAMAMELMLVPLGAIERGHAKKGNSQKKRRRFLHTAYFKVTREAMVNNETSLATFLLDALEASVRISFEGLAAVGLLAAIPLELESKHHFRVVKAVVALCMKSHVCITNRIRELPAARLKGAGEGFAHPGIFFEIQRALARQPEVALPAICSLFRIFDVTVLATEAKVYFRAVEKGLKGSDEKMRAICVQFAASLGHCIHDEKVFRIGISLLLDCFKVSKYAYQKIAIVRSLRAYVSSAAEDFSMIGDSVIISTTLDHMQQRICDRKAVNDDIQFAIVSEMSKFACWAMVRWLGRGQWPSSLRRCSTIFVDILTKECWGGAKSALLTGLTGSNPMPALMWDLLGETGFLAVQAIVNSHGKASREDCLRSITLLVCSPKTRTLEDFDNLWNALHRLFGRAAVDSKGIFHEGTADDVRCALFCCKRLVAFDRFTEFSIATTFRFCLHRKAELAKLAILQVRELLEQGVDVKMMFAVLWGTQFEGDYTSDKIAVSGNFGNRDVIAERIGNILLAVAMPGVPSDIIPAVAMAANHPRICAKQAAPGCPSRLSRYWVSLERNFDSPDNTSSRGCNGDWLDSCITRFIGPRGLFSEDPGASSAAFNALRALAHTHNPYSNRVFQSSLMRVEELFLHAVRAVTTERVEESGREKSQQLLTEDECLNQQRHAAEAYVSARGMSNTARITSREGLPHVHSNITIENREPSLTKKNNSHRHKREFHILLEVIQMLVFEAPKSAHGSIGMLLSLVAPLGKVDELEVQCRRALHSIVMVSSQRLKSFRTDICTCLYGLGRGVGVVDSVSRIIVGLKRCVPPFLEQGDFSLVMPILRETLLRGLRPLGDASGARMAGSRQKRSEGALVKGAIEILLEQSKPEAIDSAIVAVESGAGAWAISALEREDEAFVSAAEVLVCMTSYFLTPGTGELAQVLRGALSGNGSVRAATLASIGHLPHFASEEIRCPHDSALGRVLWLSCFDTEDENARLSQELWKLYRHPLDVLDDTLCLLTLLQDSESDIRAMAAKATAASLETSGDENLQRAIISKLFEMYLHAMPEKTVGSEGNGKRMSISEMRDRRFDGRYSRDSMWVTREGVALTIKAMSGNGLLVTAECCDCFEFLLDSGLLDPNEKVQAVMKTAASALARASRSDGPSFLIPLIELRLNQAIPSYASEEDLRLADGRQECLISCLADVAQFLSPSDSRISLIAQQMMKSAVATPSELVQNASGRCLVPLAKAWLCSCDPNSILDPLMSRIWDEEVSYGVRRGASCALAGVCHGMGLNFMKRMRTMSRIKDAVSSKSPHRRQTGLILVETHALIMGRKFEPFIVATIPLLLSCMGDSLSEVRNACWAAARASMAEASSHGVSMILPSLVTGLRGKQWRTKAGSAQLLGAMAFCAPRQLSQCLPEIVPILTNALTDVHPRVIQSSESALSRVAAVIKNPEIRNLSPFLLAALRDPTVKTKGAIDGILSSEFMHTIDTASLALLVPLLHRALRDRSSDLKKKSAAIIGSICGNVSDPGDVFPYLDMLLRALRMNLFDAIPEVRLMSAQAIGALAASFGEESLDGLVQWLLSELLEGTVPSSLSQNAGDRGKGVTSSVERSGAAMGLAEITTSLPEQRLRDILSKIKISGEISTEAREGGLLFIASVPQVLGERFENEMTTVLDMVLKGLADDADSVRDAALKAGRSLVTAYAISSRKTLLGSLLSAMRDNAWRIRLAGTQLLGNMLLVIAECSPQHFSVCKIPGATGYGNDVKGIVEIVSDLDVPEKKTDEDQKSALFDSPEDAAAALTADVAMTRISLVLESTELEELLAALYIVKCDTSIYVRQAGVHVWKTIVSNSPRTLRDVMPAAIHQIVNGLANDDEESRVSAGRALGDLAQKLGERVVPAVLPILKTGLKDNALSERQRHGACEGVRELVRSSPKLQLQEYAEDLIGSVCDGLRSELQSVRETAGSIFSSLLRPLGNAIIDDVIPGLIEEAADDETSSDVALDALSHMLLRNGHQLMPCIVSCATLQASLTAKQARVLTVAATVAPADFKGYVAGVTSCLVDSIESSPGLANHVSVLRLMSALISCCESASSITCDEILLRYNETYEGPRIAAGQACIMLCRSGSAEQLSRIAGKLLDTLIRQLADSFDLVTRGASQALSDLCSVVPSATLVAHIPVMRRSLRAVRDQQKSNGIRGCALDNRFAEACGLFFSVFSNAVIRGEVALQEQAALAIGELLVMTELDVVRSLALRLCGPLIRAMSDRIPWQVKVALLTDLTILLRIAPSKLRTFSPQLQNMFLKSLNESSPLLRGKACLAFGALAPVVLRIDALLQELISVGIGGLSPRLQKAALESFCQVLDNCARSPGALVKKAQGLLTGLSDASPEVRHTTGLALAAVCRCDEEEEYMIIVKLVLAKLEHGKELEQAAAFHALGAILSTRQCADDVEKHELTRVVRILCFGLKHNCSAVQSAACGAGARLISALSFEKRKLKLNGPKADMGRLILREICAVAESAKEAGVRQMAVRALESCVVQNKFALGVCVESIVRCMHDPCMAVRTEAEKVARQSILLQSPIPVDAEVGAQLFVELLSPEDFAFVAQRIPELKMLTGKGM</sequence>
<dbReference type="EMBL" id="HG001953">
    <property type="protein sequence ID" value="CDF38689.1"/>
    <property type="molecule type" value="Genomic_DNA"/>
</dbReference>
<dbReference type="InterPro" id="IPR057546">
    <property type="entry name" value="HEAT_GCN1"/>
</dbReference>
<dbReference type="GeneID" id="17326313"/>
<gene>
    <name evidence="4" type="ORF">CHC_T00001180001</name>
</gene>
<dbReference type="InterPro" id="IPR016024">
    <property type="entry name" value="ARM-type_fold"/>
</dbReference>
<dbReference type="InterPro" id="IPR034085">
    <property type="entry name" value="TOG"/>
</dbReference>
<evidence type="ECO:0000259" key="3">
    <source>
        <dbReference type="SMART" id="SM01349"/>
    </source>
</evidence>
<evidence type="ECO:0000256" key="2">
    <source>
        <dbReference type="PROSITE-ProRule" id="PRU00103"/>
    </source>
</evidence>
<dbReference type="GO" id="GO:0034198">
    <property type="term" value="P:cellular response to amino acid starvation"/>
    <property type="evidence" value="ECO:0007669"/>
    <property type="project" value="TreeGrafter"/>
</dbReference>
<dbReference type="GO" id="GO:0006417">
    <property type="term" value="P:regulation of translation"/>
    <property type="evidence" value="ECO:0007669"/>
    <property type="project" value="TreeGrafter"/>
</dbReference>
<name>R7QKT0_CHOCR</name>
<dbReference type="STRING" id="2769.R7QKT0"/>
<proteinExistence type="predicted"/>
<keyword evidence="5" id="KW-1185">Reference proteome</keyword>
<dbReference type="PhylomeDB" id="R7QKT0"/>
<feature type="domain" description="TOG" evidence="3">
    <location>
        <begin position="1315"/>
        <end position="1543"/>
    </location>
</feature>
<protein>
    <recommendedName>
        <fullName evidence="3">TOG domain-containing protein</fullName>
    </recommendedName>
</protein>
<dbReference type="Proteomes" id="UP000012073">
    <property type="component" value="Unassembled WGS sequence"/>
</dbReference>
<dbReference type="Pfam" id="PF24984">
    <property type="entry name" value="HEAT_EF3_GNC1"/>
    <property type="match status" value="1"/>
</dbReference>
<dbReference type="PROSITE" id="PS50077">
    <property type="entry name" value="HEAT_REPEAT"/>
    <property type="match status" value="2"/>
</dbReference>
<dbReference type="GO" id="GO:0019887">
    <property type="term" value="F:protein kinase regulator activity"/>
    <property type="evidence" value="ECO:0007669"/>
    <property type="project" value="TreeGrafter"/>
</dbReference>
<accession>R7QKT0</accession>
<keyword evidence="1" id="KW-0677">Repeat</keyword>
<dbReference type="GO" id="GO:0005829">
    <property type="term" value="C:cytosol"/>
    <property type="evidence" value="ECO:0007669"/>
    <property type="project" value="TreeGrafter"/>
</dbReference>
<dbReference type="OrthoDB" id="5148094at2759"/>
<evidence type="ECO:0000256" key="1">
    <source>
        <dbReference type="ARBA" id="ARBA00022737"/>
    </source>
</evidence>
<dbReference type="PANTHER" id="PTHR23346">
    <property type="entry name" value="TRANSLATIONAL ACTIVATOR GCN1-RELATED"/>
    <property type="match status" value="1"/>
</dbReference>
<feature type="repeat" description="HEAT" evidence="2">
    <location>
        <begin position="1604"/>
        <end position="1642"/>
    </location>
</feature>
<organism evidence="4 5">
    <name type="scientific">Chondrus crispus</name>
    <name type="common">Carrageen Irish moss</name>
    <name type="synonym">Polymorpha crispa</name>
    <dbReference type="NCBI Taxonomy" id="2769"/>
    <lineage>
        <taxon>Eukaryota</taxon>
        <taxon>Rhodophyta</taxon>
        <taxon>Florideophyceae</taxon>
        <taxon>Rhodymeniophycidae</taxon>
        <taxon>Gigartinales</taxon>
        <taxon>Gigartinaceae</taxon>
        <taxon>Chondrus</taxon>
    </lineage>
</organism>
<reference evidence="5" key="1">
    <citation type="journal article" date="2013" name="Proc. Natl. Acad. Sci. U.S.A.">
        <title>Genome structure and metabolic features in the red seaweed Chondrus crispus shed light on evolution of the Archaeplastida.</title>
        <authorList>
            <person name="Collen J."/>
            <person name="Porcel B."/>
            <person name="Carre W."/>
            <person name="Ball S.G."/>
            <person name="Chaparro C."/>
            <person name="Tonon T."/>
            <person name="Barbeyron T."/>
            <person name="Michel G."/>
            <person name="Noel B."/>
            <person name="Valentin K."/>
            <person name="Elias M."/>
            <person name="Artiguenave F."/>
            <person name="Arun A."/>
            <person name="Aury J.M."/>
            <person name="Barbosa-Neto J.F."/>
            <person name="Bothwell J.H."/>
            <person name="Bouget F.Y."/>
            <person name="Brillet L."/>
            <person name="Cabello-Hurtado F."/>
            <person name="Capella-Gutierrez S."/>
            <person name="Charrier B."/>
            <person name="Cladiere L."/>
            <person name="Cock J.M."/>
            <person name="Coelho S.M."/>
            <person name="Colleoni C."/>
            <person name="Czjzek M."/>
            <person name="Da Silva C."/>
            <person name="Delage L."/>
            <person name="Denoeud F."/>
            <person name="Deschamps P."/>
            <person name="Dittami S.M."/>
            <person name="Gabaldon T."/>
            <person name="Gachon C.M."/>
            <person name="Groisillier A."/>
            <person name="Herve C."/>
            <person name="Jabbari K."/>
            <person name="Katinka M."/>
            <person name="Kloareg B."/>
            <person name="Kowalczyk N."/>
            <person name="Labadie K."/>
            <person name="Leblanc C."/>
            <person name="Lopez P.J."/>
            <person name="McLachlan D.H."/>
            <person name="Meslet-Cladiere L."/>
            <person name="Moustafa A."/>
            <person name="Nehr Z."/>
            <person name="Nyvall Collen P."/>
            <person name="Panaud O."/>
            <person name="Partensky F."/>
            <person name="Poulain J."/>
            <person name="Rensing S.A."/>
            <person name="Rousvoal S."/>
            <person name="Samson G."/>
            <person name="Symeonidi A."/>
            <person name="Weissenbach J."/>
            <person name="Zambounis A."/>
            <person name="Wincker P."/>
            <person name="Boyen C."/>
        </authorList>
    </citation>
    <scope>NUCLEOTIDE SEQUENCE [LARGE SCALE GENOMIC DNA]</scope>
    <source>
        <strain evidence="5">cv. Stackhouse</strain>
    </source>
</reference>
<dbReference type="Gramene" id="CDF38689">
    <property type="protein sequence ID" value="CDF38689"/>
    <property type="gene ID" value="CHC_T00001180001"/>
</dbReference>
<feature type="repeat" description="HEAT" evidence="2">
    <location>
        <begin position="1484"/>
        <end position="1522"/>
    </location>
</feature>
<dbReference type="PANTHER" id="PTHR23346:SF7">
    <property type="entry name" value="STALLED RIBOSOME SENSOR GCN1"/>
    <property type="match status" value="1"/>
</dbReference>
<dbReference type="SUPFAM" id="SSF48371">
    <property type="entry name" value="ARM repeat"/>
    <property type="match status" value="4"/>
</dbReference>
<dbReference type="Pfam" id="PF23271">
    <property type="entry name" value="HEAT_GCN1"/>
    <property type="match status" value="1"/>
</dbReference>